<sequence>MQHTVGLPKTGAKRPGSTASRHPSCEQLILHPLPASARIGPCLPRGCVSPSPCSR</sequence>
<dbReference type="Proteomes" id="UP000004245">
    <property type="component" value="Unassembled WGS sequence"/>
</dbReference>
<dbReference type="EMBL" id="ADNW02000013">
    <property type="protein sequence ID" value="EGD23471.1"/>
    <property type="molecule type" value="Genomic_DNA"/>
</dbReference>
<keyword evidence="3" id="KW-1185">Reference proteome</keyword>
<feature type="region of interest" description="Disordered" evidence="1">
    <location>
        <begin position="1"/>
        <end position="24"/>
    </location>
</feature>
<dbReference type="HOGENOM" id="CLU_3029439_0_0_11"/>
<accession>E9T3P7</accession>
<comment type="caution">
    <text evidence="2">The sequence shown here is derived from an EMBL/GenBank/DDBJ whole genome shotgun (WGS) entry which is preliminary data.</text>
</comment>
<evidence type="ECO:0000256" key="1">
    <source>
        <dbReference type="SAM" id="MobiDB-lite"/>
    </source>
</evidence>
<evidence type="ECO:0000313" key="2">
    <source>
        <dbReference type="EMBL" id="EGD23471.1"/>
    </source>
</evidence>
<protein>
    <submittedName>
        <fullName evidence="2">Uncharacterized protein</fullName>
    </submittedName>
</protein>
<proteinExistence type="predicted"/>
<reference evidence="2" key="1">
    <citation type="submission" date="2011-01" db="EMBL/GenBank/DDBJ databases">
        <authorList>
            <person name="Muzny D."/>
            <person name="Qin X."/>
            <person name="Buhay C."/>
            <person name="Dugan-Rocha S."/>
            <person name="Ding Y."/>
            <person name="Chen G."/>
            <person name="Hawes A."/>
            <person name="Holder M."/>
            <person name="Jhangiani S."/>
            <person name="Johnson A."/>
            <person name="Khan Z."/>
            <person name="Li Z."/>
            <person name="Liu W."/>
            <person name="Liu X."/>
            <person name="Perez L."/>
            <person name="Shen H."/>
            <person name="Wang Q."/>
            <person name="Watt J."/>
            <person name="Xi L."/>
            <person name="Xin Y."/>
            <person name="Zhou J."/>
            <person name="Deng J."/>
            <person name="Jiang H."/>
            <person name="Liu Y."/>
            <person name="Qu J."/>
            <person name="Song X.-Z."/>
            <person name="Zhang L."/>
            <person name="Villasana D."/>
            <person name="Johnson A."/>
            <person name="Liu J."/>
            <person name="Liyanage D."/>
            <person name="Lorensuhewa L."/>
            <person name="Robinson T."/>
            <person name="Song A."/>
            <person name="Song B.-B."/>
            <person name="Dinh H."/>
            <person name="Thornton R."/>
            <person name="Coyle M."/>
            <person name="Francisco L."/>
            <person name="Jackson L."/>
            <person name="Javaid M."/>
            <person name="Korchina V."/>
            <person name="Kovar C."/>
            <person name="Mata R."/>
            <person name="Mathew T."/>
            <person name="Ngo R."/>
            <person name="Nguyen L."/>
            <person name="Nguyen N."/>
            <person name="Okwuonu G."/>
            <person name="Ongeri F."/>
            <person name="Pham C."/>
            <person name="Simmons D."/>
            <person name="Wilczek-Boney K."/>
            <person name="Hale W."/>
            <person name="Jakkamsetti A."/>
            <person name="Pham P."/>
            <person name="Ruth R."/>
            <person name="San Lucas F."/>
            <person name="Warren J."/>
            <person name="Zhang J."/>
            <person name="Zhao Z."/>
            <person name="Zhou C."/>
            <person name="Zhu D."/>
            <person name="Lee S."/>
            <person name="Bess C."/>
            <person name="Blankenburg K."/>
            <person name="Forbes L."/>
            <person name="Fu Q."/>
            <person name="Gubbala S."/>
            <person name="Hirani K."/>
            <person name="Jayaseelan J.C."/>
            <person name="Lara F."/>
            <person name="Munidasa M."/>
            <person name="Palculict T."/>
            <person name="Patil S."/>
            <person name="Pu L.-L."/>
            <person name="Saada N."/>
            <person name="Tang L."/>
            <person name="Weissenberger G."/>
            <person name="Zhu Y."/>
            <person name="Hemphill L."/>
            <person name="Shang Y."/>
            <person name="Youmans B."/>
            <person name="Ayvaz T."/>
            <person name="Ross M."/>
            <person name="Santibanez J."/>
            <person name="Aqrawi P."/>
            <person name="Gross S."/>
            <person name="Joshi V."/>
            <person name="Fowler G."/>
            <person name="Nazareth L."/>
            <person name="Reid J."/>
            <person name="Worley K."/>
            <person name="Petrosino J."/>
            <person name="Highlander S."/>
            <person name="Gibbs R."/>
        </authorList>
    </citation>
    <scope>NUCLEOTIDE SEQUENCE [LARGE SCALE GENOMIC DNA]</scope>
    <source>
        <strain evidence="2">ATCC 33707</strain>
    </source>
</reference>
<dbReference type="AlphaFoldDB" id="E9T3P7"/>
<gene>
    <name evidence="2" type="ORF">HMPREF0724_13288</name>
</gene>
<evidence type="ECO:0000313" key="3">
    <source>
        <dbReference type="Proteomes" id="UP000004245"/>
    </source>
</evidence>
<name>E9T3P7_RHOHA</name>
<organism evidence="2 3">
    <name type="scientific">Prescottella equi ATCC 33707</name>
    <dbReference type="NCBI Taxonomy" id="525370"/>
    <lineage>
        <taxon>Bacteria</taxon>
        <taxon>Bacillati</taxon>
        <taxon>Actinomycetota</taxon>
        <taxon>Actinomycetes</taxon>
        <taxon>Mycobacteriales</taxon>
        <taxon>Nocardiaceae</taxon>
        <taxon>Prescottella</taxon>
    </lineage>
</organism>